<dbReference type="CDD" id="cd00090">
    <property type="entry name" value="HTH_ARSR"/>
    <property type="match status" value="1"/>
</dbReference>
<dbReference type="RefSeq" id="WP_076958608.1">
    <property type="nucleotide sequence ID" value="NZ_MLCO01000182.1"/>
</dbReference>
<keyword evidence="2" id="KW-1185">Reference proteome</keyword>
<dbReference type="GO" id="GO:0006355">
    <property type="term" value="P:regulation of DNA-templated transcription"/>
    <property type="evidence" value="ECO:0007669"/>
    <property type="project" value="UniProtKB-ARBA"/>
</dbReference>
<dbReference type="InterPro" id="IPR011991">
    <property type="entry name" value="ArsR-like_HTH"/>
</dbReference>
<dbReference type="Proteomes" id="UP000188879">
    <property type="component" value="Unassembled WGS sequence"/>
</dbReference>
<dbReference type="AlphaFoldDB" id="A0A1V2GZ85"/>
<dbReference type="Gene3D" id="1.10.10.10">
    <property type="entry name" value="Winged helix-like DNA-binding domain superfamily/Winged helix DNA-binding domain"/>
    <property type="match status" value="1"/>
</dbReference>
<dbReference type="OrthoDB" id="155998at2"/>
<proteinExistence type="predicted"/>
<dbReference type="SUPFAM" id="SSF46785">
    <property type="entry name" value="Winged helix' DNA-binding domain"/>
    <property type="match status" value="1"/>
</dbReference>
<evidence type="ECO:0000313" key="1">
    <source>
        <dbReference type="EMBL" id="ONG50672.1"/>
    </source>
</evidence>
<dbReference type="Pfam" id="PF12840">
    <property type="entry name" value="HTH_20"/>
    <property type="match status" value="1"/>
</dbReference>
<sequence>MDHSDPAPTAERLLQHLKRHGPRPTAVLAEALGLTAEAARQQIRKLAEAGLLAAQPAPPRGAVRSQGRPGTDWALTAAGHARFPDGHAVLGLQMIAAIRQSFGEAGLEAAIAAREAAMAATYRAACPGPGLEARLRQLAAQRSAEGYMARVEQEAGAWRLVEDHCPICAAASACQGFCRSELALFRALLGPEAEVTREQHLLSGAARCAYRVRPVTPPAAAPA</sequence>
<name>A0A1V2GZ85_9PROT</name>
<dbReference type="InterPro" id="IPR036388">
    <property type="entry name" value="WH-like_DNA-bd_sf"/>
</dbReference>
<dbReference type="EMBL" id="MLCO01000182">
    <property type="protein sequence ID" value="ONG50672.1"/>
    <property type="molecule type" value="Genomic_DNA"/>
</dbReference>
<gene>
    <name evidence="1" type="ORF">BKE38_17490</name>
</gene>
<organism evidence="1 2">
    <name type="scientific">Teichococcus deserti</name>
    <dbReference type="NCBI Taxonomy" id="1817963"/>
    <lineage>
        <taxon>Bacteria</taxon>
        <taxon>Pseudomonadati</taxon>
        <taxon>Pseudomonadota</taxon>
        <taxon>Alphaproteobacteria</taxon>
        <taxon>Acetobacterales</taxon>
        <taxon>Roseomonadaceae</taxon>
        <taxon>Roseomonas</taxon>
    </lineage>
</organism>
<comment type="caution">
    <text evidence="1">The sequence shown here is derived from an EMBL/GenBank/DDBJ whole genome shotgun (WGS) entry which is preliminary data.</text>
</comment>
<accession>A0A1V2GZ85</accession>
<protein>
    <submittedName>
        <fullName evidence="1">Transcriptional regulator</fullName>
    </submittedName>
</protein>
<reference evidence="1 2" key="1">
    <citation type="submission" date="2016-10" db="EMBL/GenBank/DDBJ databases">
        <title>Draft Genome sequence of Roseomonas sp. strain M3.</title>
        <authorList>
            <person name="Subhash Y."/>
            <person name="Lee S."/>
        </authorList>
    </citation>
    <scope>NUCLEOTIDE SEQUENCE [LARGE SCALE GENOMIC DNA]</scope>
    <source>
        <strain evidence="1 2">M3</strain>
    </source>
</reference>
<dbReference type="InterPro" id="IPR036390">
    <property type="entry name" value="WH_DNA-bd_sf"/>
</dbReference>
<evidence type="ECO:0000313" key="2">
    <source>
        <dbReference type="Proteomes" id="UP000188879"/>
    </source>
</evidence>